<feature type="repeat" description="PPR" evidence="1">
    <location>
        <begin position="463"/>
        <end position="497"/>
    </location>
</feature>
<dbReference type="GO" id="GO:0003723">
    <property type="term" value="F:RNA binding"/>
    <property type="evidence" value="ECO:0007669"/>
    <property type="project" value="InterPro"/>
</dbReference>
<dbReference type="Pfam" id="PF13041">
    <property type="entry name" value="PPR_2"/>
    <property type="match status" value="5"/>
</dbReference>
<feature type="repeat" description="PPR" evidence="1">
    <location>
        <begin position="363"/>
        <end position="397"/>
    </location>
</feature>
<dbReference type="RefSeq" id="XP_002682649.1">
    <property type="nucleotide sequence ID" value="XM_002682603.1"/>
</dbReference>
<dbReference type="NCBIfam" id="TIGR00756">
    <property type="entry name" value="PPR"/>
    <property type="match status" value="5"/>
</dbReference>
<reference evidence="2 3" key="1">
    <citation type="journal article" date="2010" name="Cell">
        <title>The genome of Naegleria gruberi illuminates early eukaryotic versatility.</title>
        <authorList>
            <person name="Fritz-Laylin L.K."/>
            <person name="Prochnik S.E."/>
            <person name="Ginger M.L."/>
            <person name="Dacks J.B."/>
            <person name="Carpenter M.L."/>
            <person name="Field M.C."/>
            <person name="Kuo A."/>
            <person name="Paredez A."/>
            <person name="Chapman J."/>
            <person name="Pham J."/>
            <person name="Shu S."/>
            <person name="Neupane R."/>
            <person name="Cipriano M."/>
            <person name="Mancuso J."/>
            <person name="Tu H."/>
            <person name="Salamov A."/>
            <person name="Lindquist E."/>
            <person name="Shapiro H."/>
            <person name="Lucas S."/>
            <person name="Grigoriev I.V."/>
            <person name="Cande W.Z."/>
            <person name="Fulton C."/>
            <person name="Rokhsar D.S."/>
            <person name="Dawson S.C."/>
        </authorList>
    </citation>
    <scope>NUCLEOTIDE SEQUENCE [LARGE SCALE GENOMIC DNA]</scope>
    <source>
        <strain evidence="2 3">NEG-M</strain>
    </source>
</reference>
<feature type="repeat" description="PPR" evidence="1">
    <location>
        <begin position="156"/>
        <end position="190"/>
    </location>
</feature>
<evidence type="ECO:0000256" key="1">
    <source>
        <dbReference type="PROSITE-ProRule" id="PRU00708"/>
    </source>
</evidence>
<name>D2UZ94_NAEGR</name>
<dbReference type="GO" id="GO:0009451">
    <property type="term" value="P:RNA modification"/>
    <property type="evidence" value="ECO:0007669"/>
    <property type="project" value="InterPro"/>
</dbReference>
<dbReference type="InterPro" id="IPR002885">
    <property type="entry name" value="PPR_rpt"/>
</dbReference>
<evidence type="ECO:0000313" key="2">
    <source>
        <dbReference type="EMBL" id="EFC49905.1"/>
    </source>
</evidence>
<dbReference type="STRING" id="5762.D2UZ94"/>
<accession>D2UZ94</accession>
<dbReference type="Pfam" id="PF13812">
    <property type="entry name" value="PPR_3"/>
    <property type="match status" value="1"/>
</dbReference>
<dbReference type="SUPFAM" id="SSF48452">
    <property type="entry name" value="TPR-like"/>
    <property type="match status" value="2"/>
</dbReference>
<protein>
    <submittedName>
        <fullName evidence="2">Predicted protein</fullName>
    </submittedName>
</protein>
<keyword evidence="3" id="KW-1185">Reference proteome</keyword>
<dbReference type="EMBL" id="GG738846">
    <property type="protein sequence ID" value="EFC49905.1"/>
    <property type="molecule type" value="Genomic_DNA"/>
</dbReference>
<dbReference type="PANTHER" id="PTHR24015">
    <property type="entry name" value="OS07G0578800 PROTEIN-RELATED"/>
    <property type="match status" value="1"/>
</dbReference>
<proteinExistence type="predicted"/>
<dbReference type="Proteomes" id="UP000006671">
    <property type="component" value="Unassembled WGS sequence"/>
</dbReference>
<dbReference type="KEGG" id="ngr:NAEGRDRAFT_45423"/>
<evidence type="ECO:0000313" key="3">
    <source>
        <dbReference type="Proteomes" id="UP000006671"/>
    </source>
</evidence>
<feature type="repeat" description="PPR" evidence="1">
    <location>
        <begin position="259"/>
        <end position="293"/>
    </location>
</feature>
<dbReference type="GeneID" id="8855301"/>
<dbReference type="InterPro" id="IPR046960">
    <property type="entry name" value="PPR_At4g14850-like_plant"/>
</dbReference>
<dbReference type="OMA" id="MNVITWT"/>
<feature type="repeat" description="PPR" evidence="1">
    <location>
        <begin position="671"/>
        <end position="705"/>
    </location>
</feature>
<dbReference type="PROSITE" id="PS51375">
    <property type="entry name" value="PPR"/>
    <property type="match status" value="6"/>
</dbReference>
<dbReference type="eggNOG" id="KOG4197">
    <property type="taxonomic scope" value="Eukaryota"/>
</dbReference>
<sequence>MLARKLFGKCTTNNRHLVLKSSQYATKFYSTSGAEKNLVANIESCIRNINNHYRSKKEKEFNNGLLDLKQFCSQLNDATERKLNEKSWNFLIQQFCRNEAFSDEATFWFRRVMKEKKLATPNSFTLTAILKSFSTIGELDMCEEILQELESQGLCNVFSYIYYTKACLQNGNTEKAFSVIGRMESKQIEPSFGIYIPLLKEATNQNNVEVGLKLYDMIKKSNLASFQLSSCIATFALKVNRPDIAIEEYEKIKQSELMNVITWTCLIQAYIQQNDTEKAIDTLIDMKKHGIYPDSATFTILLSACANSNMYEEGVKIHELAKQTLKDFTIGLSNTIINFYTKCGYSNIAIEECEKLKQNGLMNVVTWTCLIQAYIQQNDIEKAIDMIIDMKKHDSTTFTILLSACANSNMYEEGVKIHELAKQTLKDFTIELSNTIINFYTKCGYSNIAIEEYEKIKQSELMNVITWTCLIQAYIQQNDIEKAIDTLIDMKKHGIYPDSATFTILLSACANSNMYEEGVKIHELAKQTLKDFTIELSNTTINFYTKCGYSNIAIEECEKLKQNGLMNVVTWTCLIQAYIQQNDIEKAIDMIIDMKKHGIYPDSATFTILLSACAKSNMYEEGVKIHELAKQTLKIFSLELSTATINFYTKCGYSNIAIEECEKLKQKGLMNVITWTCLIQAYIQQNDVEKALNTITNMKNSGVVPNSTTFTILLSACANSNMYEEGVKIHELAKQTLKVFTIELSQHNY</sequence>
<gene>
    <name evidence="2" type="ORF">NAEGRDRAFT_45423</name>
</gene>
<organism evidence="3">
    <name type="scientific">Naegleria gruberi</name>
    <name type="common">Amoeba</name>
    <dbReference type="NCBI Taxonomy" id="5762"/>
    <lineage>
        <taxon>Eukaryota</taxon>
        <taxon>Discoba</taxon>
        <taxon>Heterolobosea</taxon>
        <taxon>Tetramitia</taxon>
        <taxon>Eutetramitia</taxon>
        <taxon>Vahlkampfiidae</taxon>
        <taxon>Naegleria</taxon>
    </lineage>
</organism>
<feature type="repeat" description="PPR" evidence="1">
    <location>
        <begin position="567"/>
        <end position="601"/>
    </location>
</feature>
<dbReference type="OrthoDB" id="185373at2759"/>
<dbReference type="InterPro" id="IPR011990">
    <property type="entry name" value="TPR-like_helical_dom_sf"/>
</dbReference>
<dbReference type="InParanoid" id="D2UZ94"/>
<dbReference type="AlphaFoldDB" id="D2UZ94"/>
<dbReference type="VEuPathDB" id="AmoebaDB:NAEGRDRAFT_45423"/>
<dbReference type="Gene3D" id="1.25.40.10">
    <property type="entry name" value="Tetratricopeptide repeat domain"/>
    <property type="match status" value="6"/>
</dbReference>